<dbReference type="AlphaFoldDB" id="F2JNV6"/>
<accession>F2JNV6</accession>
<evidence type="ECO:0000313" key="2">
    <source>
        <dbReference type="Proteomes" id="UP000008467"/>
    </source>
</evidence>
<dbReference type="STRING" id="642492.Clole_0721"/>
<keyword evidence="2" id="KW-1185">Reference proteome</keyword>
<dbReference type="eggNOG" id="ENOG5032539">
    <property type="taxonomic scope" value="Bacteria"/>
</dbReference>
<dbReference type="HOGENOM" id="CLU_2839987_0_0_9"/>
<gene>
    <name evidence="1" type="ordered locus">Clole_0721</name>
</gene>
<proteinExistence type="predicted"/>
<dbReference type="KEGG" id="cle:Clole_0721"/>
<sequence length="68" mass="8365">MALKKVKGYKRLTKGQQELLERVYEKHMRAVEDESKWEIKSVIWERSYLRVSFKNGEWLHYSINGNWY</sequence>
<dbReference type="EMBL" id="CP002582">
    <property type="protein sequence ID" value="ADZ82454.1"/>
    <property type="molecule type" value="Genomic_DNA"/>
</dbReference>
<dbReference type="RefSeq" id="WP_013655755.1">
    <property type="nucleotide sequence ID" value="NC_015275.1"/>
</dbReference>
<reference evidence="1 2" key="1">
    <citation type="journal article" date="2011" name="J. Bacteriol.">
        <title>Complete genome sequence of the cellulose-degrading bacterium Cellulosilyticum lentocellum.</title>
        <authorList>
            <consortium name="US DOE Joint Genome Institute"/>
            <person name="Miller D.A."/>
            <person name="Suen G."/>
            <person name="Bruce D."/>
            <person name="Copeland A."/>
            <person name="Cheng J.F."/>
            <person name="Detter C."/>
            <person name="Goodwin L.A."/>
            <person name="Han C.S."/>
            <person name="Hauser L.J."/>
            <person name="Land M.L."/>
            <person name="Lapidus A."/>
            <person name="Lucas S."/>
            <person name="Meincke L."/>
            <person name="Pitluck S."/>
            <person name="Tapia R."/>
            <person name="Teshima H."/>
            <person name="Woyke T."/>
            <person name="Fox B.G."/>
            <person name="Angert E.R."/>
            <person name="Currie C.R."/>
        </authorList>
    </citation>
    <scope>NUCLEOTIDE SEQUENCE [LARGE SCALE GENOMIC DNA]</scope>
    <source>
        <strain evidence="2">ATCC 49066 / DSM 5427 / NCIMB 11756 / RHM5</strain>
    </source>
</reference>
<dbReference type="Proteomes" id="UP000008467">
    <property type="component" value="Chromosome"/>
</dbReference>
<name>F2JNV6_CELLD</name>
<organism evidence="1 2">
    <name type="scientific">Cellulosilyticum lentocellum (strain ATCC 49066 / DSM 5427 / NCIMB 11756 / RHM5)</name>
    <name type="common">Clostridium lentocellum</name>
    <dbReference type="NCBI Taxonomy" id="642492"/>
    <lineage>
        <taxon>Bacteria</taxon>
        <taxon>Bacillati</taxon>
        <taxon>Bacillota</taxon>
        <taxon>Clostridia</taxon>
        <taxon>Lachnospirales</taxon>
        <taxon>Cellulosilyticaceae</taxon>
        <taxon>Cellulosilyticum</taxon>
    </lineage>
</organism>
<evidence type="ECO:0000313" key="1">
    <source>
        <dbReference type="EMBL" id="ADZ82454.1"/>
    </source>
</evidence>
<protein>
    <submittedName>
        <fullName evidence="1">Uncharacterized protein</fullName>
    </submittedName>
</protein>